<keyword evidence="2 14" id="KW-1003">Cell membrane</keyword>
<dbReference type="PRINTS" id="PR00424">
    <property type="entry name" value="ADENOSINER"/>
</dbReference>
<accession>A0A3Q2V0D0</accession>
<comment type="similarity">
    <text evidence="14">Belongs to the G-protein coupled receptor 1 family.</text>
</comment>
<dbReference type="PANTHER" id="PTHR24246">
    <property type="entry name" value="OLFACTORY RECEPTOR AND ADENOSINE RECEPTOR"/>
    <property type="match status" value="1"/>
</dbReference>
<dbReference type="GeneTree" id="ENSGT01030000234555"/>
<reference evidence="16" key="2">
    <citation type="submission" date="2025-09" db="UniProtKB">
        <authorList>
            <consortium name="Ensembl"/>
        </authorList>
    </citation>
    <scope>IDENTIFICATION</scope>
</reference>
<keyword evidence="5 14" id="KW-1133">Transmembrane helix</keyword>
<feature type="transmembrane region" description="Helical" evidence="14">
    <location>
        <begin position="119"/>
        <end position="141"/>
    </location>
</feature>
<dbReference type="Proteomes" id="UP000264840">
    <property type="component" value="Unplaced"/>
</dbReference>
<keyword evidence="9 14" id="KW-0675">Receptor</keyword>
<evidence type="ECO:0000256" key="3">
    <source>
        <dbReference type="ARBA" id="ARBA00022692"/>
    </source>
</evidence>
<dbReference type="InterPro" id="IPR017452">
    <property type="entry name" value="GPCR_Rhodpsn_7TM"/>
</dbReference>
<keyword evidence="4" id="KW-0832">Ubl conjugation</keyword>
<dbReference type="Gene3D" id="1.20.1070.10">
    <property type="entry name" value="Rhodopsin 7-helix transmembrane proteins"/>
    <property type="match status" value="1"/>
</dbReference>
<evidence type="ECO:0000256" key="2">
    <source>
        <dbReference type="ARBA" id="ARBA00022475"/>
    </source>
</evidence>
<keyword evidence="10 14" id="KW-0325">Glycoprotein</keyword>
<dbReference type="InterPro" id="IPR001513">
    <property type="entry name" value="Adeno_A2A_rcpt"/>
</dbReference>
<comment type="function">
    <text evidence="12 14">Receptor for adenosine. The activity of this receptor is mediated by G proteins which activate adenylyl cyclase.</text>
</comment>
<dbReference type="Pfam" id="PF00001">
    <property type="entry name" value="7tm_1"/>
    <property type="match status" value="1"/>
</dbReference>
<evidence type="ECO:0000313" key="16">
    <source>
        <dbReference type="Ensembl" id="ENSHBUP00000000428.1"/>
    </source>
</evidence>
<dbReference type="SMART" id="SM01381">
    <property type="entry name" value="7TM_GPCR_Srsx"/>
    <property type="match status" value="1"/>
</dbReference>
<dbReference type="GO" id="GO:0001609">
    <property type="term" value="F:G protein-coupled adenosine receptor activity"/>
    <property type="evidence" value="ECO:0007669"/>
    <property type="project" value="UniProtKB-UniRule"/>
</dbReference>
<proteinExistence type="inferred from homology"/>
<evidence type="ECO:0000259" key="15">
    <source>
        <dbReference type="PROSITE" id="PS50262"/>
    </source>
</evidence>
<evidence type="ECO:0000256" key="9">
    <source>
        <dbReference type="ARBA" id="ARBA00023170"/>
    </source>
</evidence>
<feature type="transmembrane region" description="Helical" evidence="14">
    <location>
        <begin position="41"/>
        <end position="64"/>
    </location>
</feature>
<evidence type="ECO:0000313" key="17">
    <source>
        <dbReference type="Proteomes" id="UP000264840"/>
    </source>
</evidence>
<keyword evidence="6 14" id="KW-0297">G-protein coupled receptor</keyword>
<dbReference type="PROSITE" id="PS50262">
    <property type="entry name" value="G_PROTEIN_RECEP_F1_2"/>
    <property type="match status" value="1"/>
</dbReference>
<feature type="transmembrane region" description="Helical" evidence="14">
    <location>
        <begin position="6"/>
        <end position="29"/>
    </location>
</feature>
<comment type="subunit">
    <text evidence="13">Interacts (via cytoplasmic C-terminal domain) with USP4; the interaction is direct. May interact with DRD4. Interacts with NECAB2. Interacts (via cytoplasmic C-terminal domain) with GAS2L2; interaction enhances receptor-mediated adenylyl cyclase activity.</text>
</comment>
<reference evidence="16" key="1">
    <citation type="submission" date="2025-08" db="UniProtKB">
        <authorList>
            <consortium name="Ensembl"/>
        </authorList>
    </citation>
    <scope>IDENTIFICATION</scope>
</reference>
<sequence>MRDKFFYITLELLIAIFSVLGNVLVCWAVALNSNLQSITNFFVVSLAVADIAVGVLAIPFSIVISIGFCSNFYGCLFIACFVLVLTQSSIFSLLAIAIDRYIAIKIPLRYNSLVTGQRARGIIAICWILSIIIGLTPMMGWHGGESRNGTNETKSSPCQPGMMKCLFEVVVDMEYMVYFNFFACVLIPLLLMLAIYLCIFMAARHQLMLIEVKASHGEKSRSVLQKECDRPPDLVMYVAIILSHANSVVNPFIYAYRIREFRHTFRRIIRRHILGKREVFESSGSKRNSTHNSITDSIRLKANGLSFDLFTEHSSSTCENSCRCPAHISPLEGGLATVSHPPLSVVIAHCPKVGTCPLQALRQTQLPAGNDCSEPEILEENCKQNLAPAQVALLFNTQDRKSCCSELDKVH</sequence>
<dbReference type="PRINTS" id="PR00553">
    <property type="entry name" value="ADENOSINA2AR"/>
</dbReference>
<dbReference type="SUPFAM" id="SSF81321">
    <property type="entry name" value="Family A G protein-coupled receptor-like"/>
    <property type="match status" value="1"/>
</dbReference>
<evidence type="ECO:0000256" key="8">
    <source>
        <dbReference type="ARBA" id="ARBA00023157"/>
    </source>
</evidence>
<keyword evidence="3 14" id="KW-0812">Transmembrane</keyword>
<evidence type="ECO:0000256" key="12">
    <source>
        <dbReference type="ARBA" id="ARBA00024642"/>
    </source>
</evidence>
<feature type="transmembrane region" description="Helical" evidence="14">
    <location>
        <begin position="177"/>
        <end position="203"/>
    </location>
</feature>
<dbReference type="GO" id="GO:0005886">
    <property type="term" value="C:plasma membrane"/>
    <property type="evidence" value="ECO:0007669"/>
    <property type="project" value="UniProtKB-SubCell"/>
</dbReference>
<dbReference type="InterPro" id="IPR000276">
    <property type="entry name" value="GPCR_Rhodpsn"/>
</dbReference>
<name>A0A3Q2V0D0_HAPBU</name>
<dbReference type="PANTHER" id="PTHR24246:SF47">
    <property type="entry name" value="ADENOSINE RECEPTOR A2A"/>
    <property type="match status" value="1"/>
</dbReference>
<keyword evidence="7 14" id="KW-0472">Membrane</keyword>
<evidence type="ECO:0000256" key="11">
    <source>
        <dbReference type="ARBA" id="ARBA00023224"/>
    </source>
</evidence>
<evidence type="ECO:0000256" key="14">
    <source>
        <dbReference type="RuleBase" id="RU201114"/>
    </source>
</evidence>
<organism evidence="16 17">
    <name type="scientific">Haplochromis burtoni</name>
    <name type="common">Burton's mouthbrooder</name>
    <name type="synonym">Chromis burtoni</name>
    <dbReference type="NCBI Taxonomy" id="8153"/>
    <lineage>
        <taxon>Eukaryota</taxon>
        <taxon>Metazoa</taxon>
        <taxon>Chordata</taxon>
        <taxon>Craniata</taxon>
        <taxon>Vertebrata</taxon>
        <taxon>Euteleostomi</taxon>
        <taxon>Actinopterygii</taxon>
        <taxon>Neopterygii</taxon>
        <taxon>Teleostei</taxon>
        <taxon>Neoteleostei</taxon>
        <taxon>Acanthomorphata</taxon>
        <taxon>Ovalentaria</taxon>
        <taxon>Cichlomorphae</taxon>
        <taxon>Cichliformes</taxon>
        <taxon>Cichlidae</taxon>
        <taxon>African cichlids</taxon>
        <taxon>Pseudocrenilabrinae</taxon>
        <taxon>Haplochromini</taxon>
        <taxon>Haplochromis</taxon>
    </lineage>
</organism>
<evidence type="ECO:0000256" key="13">
    <source>
        <dbReference type="ARBA" id="ARBA00047107"/>
    </source>
</evidence>
<feature type="transmembrane region" description="Helical" evidence="14">
    <location>
        <begin position="76"/>
        <end position="98"/>
    </location>
</feature>
<feature type="domain" description="G-protein coupled receptors family 1 profile" evidence="15">
    <location>
        <begin position="21"/>
        <end position="204"/>
    </location>
</feature>
<evidence type="ECO:0000256" key="5">
    <source>
        <dbReference type="ARBA" id="ARBA00022989"/>
    </source>
</evidence>
<feature type="transmembrane region" description="Helical" evidence="14">
    <location>
        <begin position="234"/>
        <end position="256"/>
    </location>
</feature>
<dbReference type="GO" id="GO:0007189">
    <property type="term" value="P:adenylate cyclase-activating G protein-coupled receptor signaling pathway"/>
    <property type="evidence" value="ECO:0007669"/>
    <property type="project" value="TreeGrafter"/>
</dbReference>
<evidence type="ECO:0000256" key="10">
    <source>
        <dbReference type="ARBA" id="ARBA00023180"/>
    </source>
</evidence>
<dbReference type="InterPro" id="IPR001634">
    <property type="entry name" value="Adenosn_rcpt"/>
</dbReference>
<keyword evidence="8 14" id="KW-1015">Disulfide bond</keyword>
<dbReference type="PROSITE" id="PS00237">
    <property type="entry name" value="G_PROTEIN_RECEP_F1_1"/>
    <property type="match status" value="1"/>
</dbReference>
<evidence type="ECO:0000256" key="6">
    <source>
        <dbReference type="ARBA" id="ARBA00023040"/>
    </source>
</evidence>
<keyword evidence="17" id="KW-1185">Reference proteome</keyword>
<evidence type="ECO:0000256" key="7">
    <source>
        <dbReference type="ARBA" id="ARBA00023136"/>
    </source>
</evidence>
<evidence type="ECO:0000256" key="1">
    <source>
        <dbReference type="ARBA" id="ARBA00004651"/>
    </source>
</evidence>
<evidence type="ECO:0000256" key="4">
    <source>
        <dbReference type="ARBA" id="ARBA00022843"/>
    </source>
</evidence>
<dbReference type="Ensembl" id="ENSHBUT00000015493.1">
    <property type="protein sequence ID" value="ENSHBUP00000000428.1"/>
    <property type="gene ID" value="ENSHBUG00000001594.1"/>
</dbReference>
<protein>
    <recommendedName>
        <fullName evidence="14">Adenosine receptor A2</fullName>
    </recommendedName>
</protein>
<comment type="subcellular location">
    <subcellularLocation>
        <location evidence="1 14">Cell membrane</location>
        <topology evidence="1 14">Multi-pass membrane protein</topology>
    </subcellularLocation>
</comment>
<keyword evidence="11 14" id="KW-0807">Transducer</keyword>
<dbReference type="PRINTS" id="PR00237">
    <property type="entry name" value="GPCRRHODOPSN"/>
</dbReference>
<dbReference type="AlphaFoldDB" id="A0A3Q2V0D0"/>